<dbReference type="OrthoDB" id="10253254at2759"/>
<name>A0A5B7HB40_PORTR</name>
<dbReference type="AlphaFoldDB" id="A0A5B7HB40"/>
<evidence type="ECO:0000256" key="1">
    <source>
        <dbReference type="SAM" id="MobiDB-lite"/>
    </source>
</evidence>
<keyword evidence="2" id="KW-0347">Helicase</keyword>
<feature type="compositionally biased region" description="Acidic residues" evidence="1">
    <location>
        <begin position="13"/>
        <end position="31"/>
    </location>
</feature>
<reference evidence="2 3" key="1">
    <citation type="submission" date="2019-05" db="EMBL/GenBank/DDBJ databases">
        <title>Another draft genome of Portunus trituberculatus and its Hox gene families provides insights of decapod evolution.</title>
        <authorList>
            <person name="Jeong J.-H."/>
            <person name="Song I."/>
            <person name="Kim S."/>
            <person name="Choi T."/>
            <person name="Kim D."/>
            <person name="Ryu S."/>
            <person name="Kim W."/>
        </authorList>
    </citation>
    <scope>NUCLEOTIDE SEQUENCE [LARGE SCALE GENOMIC DNA]</scope>
    <source>
        <tissue evidence="2">Muscle</tissue>
    </source>
</reference>
<dbReference type="GO" id="GO:0004386">
    <property type="term" value="F:helicase activity"/>
    <property type="evidence" value="ECO:0007669"/>
    <property type="project" value="UniProtKB-KW"/>
</dbReference>
<feature type="compositionally biased region" description="Polar residues" evidence="1">
    <location>
        <begin position="94"/>
        <end position="105"/>
    </location>
</feature>
<organism evidence="2 3">
    <name type="scientific">Portunus trituberculatus</name>
    <name type="common">Swimming crab</name>
    <name type="synonym">Neptunus trituberculatus</name>
    <dbReference type="NCBI Taxonomy" id="210409"/>
    <lineage>
        <taxon>Eukaryota</taxon>
        <taxon>Metazoa</taxon>
        <taxon>Ecdysozoa</taxon>
        <taxon>Arthropoda</taxon>
        <taxon>Crustacea</taxon>
        <taxon>Multicrustacea</taxon>
        <taxon>Malacostraca</taxon>
        <taxon>Eumalacostraca</taxon>
        <taxon>Eucarida</taxon>
        <taxon>Decapoda</taxon>
        <taxon>Pleocyemata</taxon>
        <taxon>Brachyura</taxon>
        <taxon>Eubrachyura</taxon>
        <taxon>Portunoidea</taxon>
        <taxon>Portunidae</taxon>
        <taxon>Portuninae</taxon>
        <taxon>Portunus</taxon>
    </lineage>
</organism>
<feature type="region of interest" description="Disordered" evidence="1">
    <location>
        <begin position="1"/>
        <end position="31"/>
    </location>
</feature>
<feature type="compositionally biased region" description="Polar residues" evidence="1">
    <location>
        <begin position="114"/>
        <end position="128"/>
    </location>
</feature>
<gene>
    <name evidence="2" type="primary">Dhx8_0</name>
    <name evidence="2" type="ORF">E2C01_062440</name>
</gene>
<feature type="compositionally biased region" description="Basic and acidic residues" evidence="1">
    <location>
        <begin position="130"/>
        <end position="139"/>
    </location>
</feature>
<proteinExistence type="predicted"/>
<feature type="compositionally biased region" description="Basic and acidic residues" evidence="1">
    <location>
        <begin position="80"/>
        <end position="92"/>
    </location>
</feature>
<protein>
    <submittedName>
        <fullName evidence="2">ATP-dependent RNA helicase DHX8</fullName>
    </submittedName>
</protein>
<keyword evidence="2" id="KW-0067">ATP-binding</keyword>
<dbReference type="Proteomes" id="UP000324222">
    <property type="component" value="Unassembled WGS sequence"/>
</dbReference>
<accession>A0A5B7HB40</accession>
<dbReference type="EMBL" id="VSRR010027532">
    <property type="protein sequence ID" value="MPC68242.1"/>
    <property type="molecule type" value="Genomic_DNA"/>
</dbReference>
<evidence type="ECO:0000313" key="2">
    <source>
        <dbReference type="EMBL" id="MPC68242.1"/>
    </source>
</evidence>
<keyword evidence="2" id="KW-0547">Nucleotide-binding</keyword>
<evidence type="ECO:0000313" key="3">
    <source>
        <dbReference type="Proteomes" id="UP000324222"/>
    </source>
</evidence>
<sequence length="139" mass="15837">MMAANCISKSEMPDFDEEQGVMGGEDDDEEDVEIELVEEEPAFLRGYGRVREELSPVRIMKNPDGSLAQAAMMQSALAKERREVKMAQRESEMDSQPSNLGQNWNDPLPEIQRSDSAMSRGLTSQQQEVPEWKRHITEY</sequence>
<feature type="region of interest" description="Disordered" evidence="1">
    <location>
        <begin position="80"/>
        <end position="139"/>
    </location>
</feature>
<keyword evidence="3" id="KW-1185">Reference proteome</keyword>
<comment type="caution">
    <text evidence="2">The sequence shown here is derived from an EMBL/GenBank/DDBJ whole genome shotgun (WGS) entry which is preliminary data.</text>
</comment>
<keyword evidence="2" id="KW-0378">Hydrolase</keyword>